<dbReference type="Gene3D" id="3.30.750.24">
    <property type="entry name" value="STAS domain"/>
    <property type="match status" value="1"/>
</dbReference>
<dbReference type="OrthoDB" id="3401349at2"/>
<reference evidence="2" key="1">
    <citation type="submission" date="2021-04" db="EMBL/GenBank/DDBJ databases">
        <title>Dactylosporangium aurantiacum NRRL B-8018 full assembly.</title>
        <authorList>
            <person name="Hartkoorn R.C."/>
            <person name="Beaudoing E."/>
            <person name="Hot D."/>
        </authorList>
    </citation>
    <scope>NUCLEOTIDE SEQUENCE</scope>
    <source>
        <strain evidence="2">NRRL B-8018</strain>
    </source>
</reference>
<dbReference type="RefSeq" id="WP_156090321.1">
    <property type="nucleotide sequence ID" value="NZ_CP073767.1"/>
</dbReference>
<dbReference type="EMBL" id="CP073767">
    <property type="protein sequence ID" value="UWZ58606.1"/>
    <property type="molecule type" value="Genomic_DNA"/>
</dbReference>
<feature type="domain" description="STAS" evidence="1">
    <location>
        <begin position="1"/>
        <end position="82"/>
    </location>
</feature>
<proteinExistence type="predicted"/>
<gene>
    <name evidence="2" type="ORF">Daura_21995</name>
</gene>
<dbReference type="Pfam" id="PF13466">
    <property type="entry name" value="STAS_2"/>
    <property type="match status" value="1"/>
</dbReference>
<sequence>MRLDAVVTSPRDVGHLALYITMLSGSLARQPIHLHVDLARCPSVELGGVDLLVELHRRLAAGGGRLILLRPSARVRRLLQLSAADAVPDISDAGLTAHGPAWDLQNEAHPG</sequence>
<evidence type="ECO:0000259" key="1">
    <source>
        <dbReference type="PROSITE" id="PS50801"/>
    </source>
</evidence>
<dbReference type="PROSITE" id="PS50801">
    <property type="entry name" value="STAS"/>
    <property type="match status" value="1"/>
</dbReference>
<dbReference type="AlphaFoldDB" id="A0A9Q9IN84"/>
<evidence type="ECO:0000313" key="3">
    <source>
        <dbReference type="Proteomes" id="UP001058003"/>
    </source>
</evidence>
<protein>
    <recommendedName>
        <fullName evidence="1">STAS domain-containing protein</fullName>
    </recommendedName>
</protein>
<dbReference type="InterPro" id="IPR058548">
    <property type="entry name" value="MlaB-like_STAS"/>
</dbReference>
<name>A0A9Q9IN84_9ACTN</name>
<dbReference type="SUPFAM" id="SSF52091">
    <property type="entry name" value="SpoIIaa-like"/>
    <property type="match status" value="1"/>
</dbReference>
<evidence type="ECO:0000313" key="2">
    <source>
        <dbReference type="EMBL" id="UWZ58606.1"/>
    </source>
</evidence>
<dbReference type="KEGG" id="daur:Daura_21995"/>
<dbReference type="InterPro" id="IPR036513">
    <property type="entry name" value="STAS_dom_sf"/>
</dbReference>
<dbReference type="Proteomes" id="UP001058003">
    <property type="component" value="Chromosome"/>
</dbReference>
<keyword evidence="3" id="KW-1185">Reference proteome</keyword>
<accession>A0A9Q9IN84</accession>
<dbReference type="InterPro" id="IPR002645">
    <property type="entry name" value="STAS_dom"/>
</dbReference>
<organism evidence="2 3">
    <name type="scientific">Dactylosporangium aurantiacum</name>
    <dbReference type="NCBI Taxonomy" id="35754"/>
    <lineage>
        <taxon>Bacteria</taxon>
        <taxon>Bacillati</taxon>
        <taxon>Actinomycetota</taxon>
        <taxon>Actinomycetes</taxon>
        <taxon>Micromonosporales</taxon>
        <taxon>Micromonosporaceae</taxon>
        <taxon>Dactylosporangium</taxon>
    </lineage>
</organism>